<reference evidence="1 2" key="1">
    <citation type="submission" date="2018-04" db="EMBL/GenBank/DDBJ databases">
        <title>Polynucleobacter sp. UH21B genome.</title>
        <authorList>
            <person name="Hahn M.W."/>
        </authorList>
    </citation>
    <scope>NUCLEOTIDE SEQUENCE [LARGE SCALE GENOMIC DNA]</scope>
    <source>
        <strain evidence="1 2">MWH-UH21B</strain>
    </source>
</reference>
<evidence type="ECO:0000313" key="1">
    <source>
        <dbReference type="EMBL" id="QKM64047.1"/>
    </source>
</evidence>
<sequence length="277" mass="31416">MSLFVLYLARGMDGGAKATFDFFRSYMAVNAGCNHHLGVIFKGWDQPEEKEIALNLARLCNAQIFDFIDDGYDWGAYIRIMPYIDSYDEICFLNTFSRPLVNDWLRLLSHALNNTENGPIGAAGATGSWESYLQWPNANFFSGGIRQRLKFFRNYLRFKPYPNYHLRSNAFICKKSIFNLFSKSLKIPKTKFDALLLESGRKGFSAFLLGMGYKLIVVGADGSSYAQEEWDKSKTFRSGGQLNLVVSDNRTAQYDEASLVDKIRLRTLTWGSSSGPI</sequence>
<proteinExistence type="predicted"/>
<evidence type="ECO:0000313" key="2">
    <source>
        <dbReference type="Proteomes" id="UP000503312"/>
    </source>
</evidence>
<dbReference type="KEGG" id="ptrp:DCO17_01660"/>
<protein>
    <submittedName>
        <fullName evidence="1">Uncharacterized protein</fullName>
    </submittedName>
</protein>
<dbReference type="RefSeq" id="WP_173955091.1">
    <property type="nucleotide sequence ID" value="NZ_CP028942.1"/>
</dbReference>
<gene>
    <name evidence="1" type="ORF">DCO17_01660</name>
</gene>
<name>A0A6M9PYI9_9BURK</name>
<dbReference type="Proteomes" id="UP000503312">
    <property type="component" value="Chromosome"/>
</dbReference>
<dbReference type="EMBL" id="CP028942">
    <property type="protein sequence ID" value="QKM64047.1"/>
    <property type="molecule type" value="Genomic_DNA"/>
</dbReference>
<accession>A0A6M9PYI9</accession>
<dbReference type="AlphaFoldDB" id="A0A6M9PYI9"/>
<keyword evidence="2" id="KW-1185">Reference proteome</keyword>
<organism evidence="1 2">
    <name type="scientific">Polynucleobacter tropicus</name>
    <dbReference type="NCBI Taxonomy" id="1743174"/>
    <lineage>
        <taxon>Bacteria</taxon>
        <taxon>Pseudomonadati</taxon>
        <taxon>Pseudomonadota</taxon>
        <taxon>Betaproteobacteria</taxon>
        <taxon>Burkholderiales</taxon>
        <taxon>Burkholderiaceae</taxon>
        <taxon>Polynucleobacter</taxon>
    </lineage>
</organism>